<dbReference type="EMBL" id="BLMI01000239">
    <property type="protein sequence ID" value="GFI41920.1"/>
    <property type="molecule type" value="Genomic_DNA"/>
</dbReference>
<dbReference type="InterPro" id="IPR007525">
    <property type="entry name" value="FrhB_FdhB_C"/>
</dbReference>
<feature type="domain" description="Coenzyme F420 hydrogenase/dehydrogenase beta subunit C-terminal" evidence="1">
    <location>
        <begin position="12"/>
        <end position="91"/>
    </location>
</feature>
<protein>
    <recommendedName>
        <fullName evidence="1">Coenzyme F420 hydrogenase/dehydrogenase beta subunit C-terminal domain-containing protein</fullName>
    </recommendedName>
</protein>
<dbReference type="Pfam" id="PF04432">
    <property type="entry name" value="FrhB_FdhB_C"/>
    <property type="match status" value="1"/>
</dbReference>
<name>A0A829ZBI5_9FIRM</name>
<evidence type="ECO:0000313" key="2">
    <source>
        <dbReference type="EMBL" id="GFI41920.1"/>
    </source>
</evidence>
<sequence length="188" mass="22198">MKEKYSKITWKNEDKETVVNGFLRLFSSKLAVRKACCNCKFSTAQRVSDITIGDCWGIEKIKPEFDDNKGVSVVICHTNNGKRLFESVTEEFNLYQINFEDAARNNPALKKKLGNIERQDEFWEDYKKYGIYYVMKKYSNYETSCHVYVKGEKILTCDIQFIRQFVLGKIKNGIPNWTRPIIRKMMRR</sequence>
<gene>
    <name evidence="2" type="ORF">IMSAGC017_01966</name>
</gene>
<accession>A0A829ZBI5</accession>
<proteinExistence type="predicted"/>
<comment type="caution">
    <text evidence="2">The sequence shown here is derived from an EMBL/GenBank/DDBJ whole genome shotgun (WGS) entry which is preliminary data.</text>
</comment>
<evidence type="ECO:0000313" key="3">
    <source>
        <dbReference type="Proteomes" id="UP000490821"/>
    </source>
</evidence>
<evidence type="ECO:0000259" key="1">
    <source>
        <dbReference type="Pfam" id="PF04432"/>
    </source>
</evidence>
<reference evidence="2 3" key="1">
    <citation type="journal article" date="2020" name="Microbiome">
        <title>Single-cell genomics of uncultured bacteria reveals dietary fiber responders in the mouse gut microbiota.</title>
        <authorList>
            <person name="Chijiiwa R."/>
            <person name="Hosokawa M."/>
            <person name="Kogawa M."/>
            <person name="Nishikawa Y."/>
            <person name="Ide K."/>
            <person name="Sakanashi C."/>
            <person name="Takahashi K."/>
            <person name="Takeyama H."/>
        </authorList>
    </citation>
    <scope>NUCLEOTIDE SEQUENCE [LARGE SCALE GENOMIC DNA]</scope>
    <source>
        <strain evidence="2">IMSAGC_017</strain>
    </source>
</reference>
<dbReference type="Proteomes" id="UP000490821">
    <property type="component" value="Unassembled WGS sequence"/>
</dbReference>
<dbReference type="AlphaFoldDB" id="A0A829ZBI5"/>
<organism evidence="2 3">
    <name type="scientific">Thomasclavelia cocleata</name>
    <dbReference type="NCBI Taxonomy" id="69824"/>
    <lineage>
        <taxon>Bacteria</taxon>
        <taxon>Bacillati</taxon>
        <taxon>Bacillota</taxon>
        <taxon>Erysipelotrichia</taxon>
        <taxon>Erysipelotrichales</taxon>
        <taxon>Coprobacillaceae</taxon>
        <taxon>Thomasclavelia</taxon>
    </lineage>
</organism>